<gene>
    <name evidence="1" type="ORF">IBE52_05800</name>
</gene>
<dbReference type="Gene3D" id="3.30.1930.10">
    <property type="entry name" value="capsid protein of prophage domain"/>
    <property type="match status" value="1"/>
</dbReference>
<evidence type="ECO:0000313" key="1">
    <source>
        <dbReference type="EMBL" id="MBK2302420.1"/>
    </source>
</evidence>
<dbReference type="RefSeq" id="WP_200166564.1">
    <property type="nucleotide sequence ID" value="NZ_JACTSG010000004.1"/>
</dbReference>
<proteinExistence type="predicted"/>
<protein>
    <submittedName>
        <fullName evidence="1">Major capsid protein</fullName>
    </submittedName>
</protein>
<keyword evidence="2" id="KW-1185">Reference proteome</keyword>
<name>A0ABS1GC65_9GAMM</name>
<dbReference type="Gene3D" id="3.15.30.10">
    <property type="entry name" value="putative capsid protein of prophage domain like"/>
    <property type="match status" value="1"/>
</dbReference>
<organism evidence="1 2">
    <name type="scientific">Francisella philomiragia</name>
    <dbReference type="NCBI Taxonomy" id="28110"/>
    <lineage>
        <taxon>Bacteria</taxon>
        <taxon>Pseudomonadati</taxon>
        <taxon>Pseudomonadota</taxon>
        <taxon>Gammaproteobacteria</taxon>
        <taxon>Thiotrichales</taxon>
        <taxon>Francisellaceae</taxon>
        <taxon>Francisella</taxon>
    </lineage>
</organism>
<dbReference type="Pfam" id="PF03864">
    <property type="entry name" value="Phage_cap_E"/>
    <property type="match status" value="1"/>
</dbReference>
<dbReference type="InterPro" id="IPR005564">
    <property type="entry name" value="Major_capsid_GpE"/>
</dbReference>
<reference evidence="1 2" key="1">
    <citation type="submission" date="2020-08" db="EMBL/GenBank/DDBJ databases">
        <title>Comparative genomics of Francisella species.</title>
        <authorList>
            <person name="Sahl J."/>
            <person name="Sjodin A."/>
            <person name="Wagner D."/>
            <person name="Forsman M."/>
        </authorList>
    </citation>
    <scope>NUCLEOTIDE SEQUENCE [LARGE SCALE GENOMIC DNA]</scope>
    <source>
        <strain evidence="1 2">F1093</strain>
    </source>
</reference>
<comment type="caution">
    <text evidence="1">The sequence shown here is derived from an EMBL/GenBank/DDBJ whole genome shotgun (WGS) entry which is preliminary data.</text>
</comment>
<dbReference type="EMBL" id="JACTSG010000004">
    <property type="protein sequence ID" value="MBK2302420.1"/>
    <property type="molecule type" value="Genomic_DNA"/>
</dbReference>
<dbReference type="Proteomes" id="UP000760407">
    <property type="component" value="Unassembled WGS sequence"/>
</dbReference>
<sequence>MSGSTTKVMLKGYQARRRPTMFLTGMFQAPLENFHNSEEVEIDIMRSEEDISIAITDLATGARLNSDNGYTNKSFKPPIHKEASAISAHKLIQREFGQNPFQNPDFQVNAVARGLREVTRISDKISRAIEYQASQVLQTGTVTLIDEAGNSVYTIDYKPKITHFPTSSVAWDNASSTKLKDIEDLANTIRADGLEDPDMLVMGERAYELFMADDDVKSKLDLRRADTGRIVPMQMMGNGGIYRGTVEIGNYKYDIYTYAGRYKHPQTGASTKYLADDKVIVRSSQGRLDATFGGIPTIDRDSRVPSELFTRLRDSEGVMDLQTKGWVTQDGETMWVQAGTRPLLIPTAIDTFGCLDINI</sequence>
<evidence type="ECO:0000313" key="2">
    <source>
        <dbReference type="Proteomes" id="UP000760407"/>
    </source>
</evidence>
<accession>A0ABS1GC65</accession>